<evidence type="ECO:0000313" key="3">
    <source>
        <dbReference type="Proteomes" id="UP000076798"/>
    </source>
</evidence>
<sequence length="153" mass="17356">MIILQGFIARFVWNHRRALRKLKTGPIKDMSIIIRLAFFVLWEMVGLIFNLSAINTGGVGSTFLAALPLSVFLTFSTQIDIFRVWFSWLLPKRSRNDSLESKPEPIEARLAQFARSDPIAGPAGIPRIIVYSAQRDTIETHQTRPPTPPPKDR</sequence>
<dbReference type="AlphaFoldDB" id="A0A166EGI1"/>
<organism evidence="2 3">
    <name type="scientific">Sistotremastrum suecicum HHB10207 ss-3</name>
    <dbReference type="NCBI Taxonomy" id="1314776"/>
    <lineage>
        <taxon>Eukaryota</taxon>
        <taxon>Fungi</taxon>
        <taxon>Dikarya</taxon>
        <taxon>Basidiomycota</taxon>
        <taxon>Agaricomycotina</taxon>
        <taxon>Agaricomycetes</taxon>
        <taxon>Sistotremastrales</taxon>
        <taxon>Sistotremastraceae</taxon>
        <taxon>Sistotremastrum</taxon>
    </lineage>
</organism>
<feature type="transmembrane region" description="Helical" evidence="1">
    <location>
        <begin position="32"/>
        <end position="51"/>
    </location>
</feature>
<protein>
    <submittedName>
        <fullName evidence="2">Uncharacterized protein</fullName>
    </submittedName>
</protein>
<dbReference type="Proteomes" id="UP000076798">
    <property type="component" value="Unassembled WGS sequence"/>
</dbReference>
<dbReference type="OrthoDB" id="3046318at2759"/>
<keyword evidence="1" id="KW-1133">Transmembrane helix</keyword>
<evidence type="ECO:0000256" key="1">
    <source>
        <dbReference type="SAM" id="Phobius"/>
    </source>
</evidence>
<feature type="transmembrane region" description="Helical" evidence="1">
    <location>
        <begin position="63"/>
        <end position="86"/>
    </location>
</feature>
<keyword evidence="1" id="KW-0472">Membrane</keyword>
<name>A0A166EGI1_9AGAM</name>
<reference evidence="2 3" key="1">
    <citation type="journal article" date="2016" name="Mol. Biol. Evol.">
        <title>Comparative Genomics of Early-Diverging Mushroom-Forming Fungi Provides Insights into the Origins of Lignocellulose Decay Capabilities.</title>
        <authorList>
            <person name="Nagy L.G."/>
            <person name="Riley R."/>
            <person name="Tritt A."/>
            <person name="Adam C."/>
            <person name="Daum C."/>
            <person name="Floudas D."/>
            <person name="Sun H."/>
            <person name="Yadav J.S."/>
            <person name="Pangilinan J."/>
            <person name="Larsson K.H."/>
            <person name="Matsuura K."/>
            <person name="Barry K."/>
            <person name="Labutti K."/>
            <person name="Kuo R."/>
            <person name="Ohm R.A."/>
            <person name="Bhattacharya S.S."/>
            <person name="Shirouzu T."/>
            <person name="Yoshinaga Y."/>
            <person name="Martin F.M."/>
            <person name="Grigoriev I.V."/>
            <person name="Hibbett D.S."/>
        </authorList>
    </citation>
    <scope>NUCLEOTIDE SEQUENCE [LARGE SCALE GENOMIC DNA]</scope>
    <source>
        <strain evidence="2 3">HHB10207 ss-3</strain>
    </source>
</reference>
<accession>A0A166EGI1</accession>
<keyword evidence="1" id="KW-0812">Transmembrane</keyword>
<proteinExistence type="predicted"/>
<dbReference type="EMBL" id="KV428044">
    <property type="protein sequence ID" value="KZT39564.1"/>
    <property type="molecule type" value="Genomic_DNA"/>
</dbReference>
<keyword evidence="3" id="KW-1185">Reference proteome</keyword>
<evidence type="ECO:0000313" key="2">
    <source>
        <dbReference type="EMBL" id="KZT39564.1"/>
    </source>
</evidence>
<gene>
    <name evidence="2" type="ORF">SISSUDRAFT_1045444</name>
</gene>